<evidence type="ECO:0000313" key="5">
    <source>
        <dbReference type="Proteomes" id="UP000018721"/>
    </source>
</evidence>
<keyword evidence="1" id="KW-0677">Repeat</keyword>
<dbReference type="PANTHER" id="PTHR24198:SF165">
    <property type="entry name" value="ANKYRIN REPEAT-CONTAINING PROTEIN-RELATED"/>
    <property type="match status" value="1"/>
</dbReference>
<dbReference type="Proteomes" id="UP000018721">
    <property type="component" value="Unassembled WGS sequence"/>
</dbReference>
<dbReference type="InterPro" id="IPR002110">
    <property type="entry name" value="Ankyrin_rpt"/>
</dbReference>
<keyword evidence="2 3" id="KW-0040">ANK repeat</keyword>
<dbReference type="PROSITE" id="PS50088">
    <property type="entry name" value="ANK_REPEAT"/>
    <property type="match status" value="4"/>
</dbReference>
<dbReference type="Gene3D" id="1.25.40.20">
    <property type="entry name" value="Ankyrin repeat-containing domain"/>
    <property type="match status" value="3"/>
</dbReference>
<dbReference type="OrthoDB" id="539213at2759"/>
<feature type="repeat" description="ANK" evidence="3">
    <location>
        <begin position="109"/>
        <end position="141"/>
    </location>
</feature>
<evidence type="ECO:0000256" key="2">
    <source>
        <dbReference type="ARBA" id="ARBA00023043"/>
    </source>
</evidence>
<gene>
    <name evidence="4" type="ORF">F443_10939</name>
</gene>
<feature type="repeat" description="ANK" evidence="3">
    <location>
        <begin position="208"/>
        <end position="240"/>
    </location>
</feature>
<reference evidence="4 5" key="1">
    <citation type="submission" date="2013-11" db="EMBL/GenBank/DDBJ databases">
        <title>The Genome Sequence of Phytophthora parasitica P1569.</title>
        <authorList>
            <consortium name="The Broad Institute Genomics Platform"/>
            <person name="Russ C."/>
            <person name="Tyler B."/>
            <person name="Panabieres F."/>
            <person name="Shan W."/>
            <person name="Tripathy S."/>
            <person name="Grunwald N."/>
            <person name="Machado M."/>
            <person name="Johnson C.S."/>
            <person name="Arredondo F."/>
            <person name="Hong C."/>
            <person name="Coffey M."/>
            <person name="Young S.K."/>
            <person name="Zeng Q."/>
            <person name="Gargeya S."/>
            <person name="Fitzgerald M."/>
            <person name="Abouelleil A."/>
            <person name="Alvarado L."/>
            <person name="Chapman S.B."/>
            <person name="Gainer-Dewar J."/>
            <person name="Goldberg J."/>
            <person name="Griggs A."/>
            <person name="Gujja S."/>
            <person name="Hansen M."/>
            <person name="Howarth C."/>
            <person name="Imamovic A."/>
            <person name="Ireland A."/>
            <person name="Larimer J."/>
            <person name="McCowan C."/>
            <person name="Murphy C."/>
            <person name="Pearson M."/>
            <person name="Poon T.W."/>
            <person name="Priest M."/>
            <person name="Roberts A."/>
            <person name="Saif S."/>
            <person name="Shea T."/>
            <person name="Sykes S."/>
            <person name="Wortman J."/>
            <person name="Nusbaum C."/>
            <person name="Birren B."/>
        </authorList>
    </citation>
    <scope>NUCLEOTIDE SEQUENCE [LARGE SCALE GENOMIC DNA]</scope>
    <source>
        <strain evidence="4 5">P1569</strain>
    </source>
</reference>
<dbReference type="PANTHER" id="PTHR24198">
    <property type="entry name" value="ANKYRIN REPEAT AND PROTEIN KINASE DOMAIN-CONTAINING PROTEIN"/>
    <property type="match status" value="1"/>
</dbReference>
<evidence type="ECO:0000313" key="4">
    <source>
        <dbReference type="EMBL" id="ETI44360.1"/>
    </source>
</evidence>
<dbReference type="SUPFAM" id="SSF48403">
    <property type="entry name" value="Ankyrin repeat"/>
    <property type="match status" value="1"/>
</dbReference>
<dbReference type="Pfam" id="PF12796">
    <property type="entry name" value="Ank_2"/>
    <property type="match status" value="2"/>
</dbReference>
<name>V9EYM5_PHYNI</name>
<protein>
    <submittedName>
        <fullName evidence="4">Uncharacterized protein</fullName>
    </submittedName>
</protein>
<comment type="caution">
    <text evidence="4">The sequence shown here is derived from an EMBL/GenBank/DDBJ whole genome shotgun (WGS) entry which is preliminary data.</text>
</comment>
<dbReference type="HOGENOM" id="CLU_033686_0_0_1"/>
<organism evidence="4 5">
    <name type="scientific">Phytophthora nicotianae P1569</name>
    <dbReference type="NCBI Taxonomy" id="1317065"/>
    <lineage>
        <taxon>Eukaryota</taxon>
        <taxon>Sar</taxon>
        <taxon>Stramenopiles</taxon>
        <taxon>Oomycota</taxon>
        <taxon>Peronosporomycetes</taxon>
        <taxon>Peronosporales</taxon>
        <taxon>Peronosporaceae</taxon>
        <taxon>Phytophthora</taxon>
    </lineage>
</organism>
<dbReference type="eggNOG" id="KOG4177">
    <property type="taxonomic scope" value="Eukaryota"/>
</dbReference>
<dbReference type="PROSITE" id="PS50297">
    <property type="entry name" value="ANK_REP_REGION"/>
    <property type="match status" value="4"/>
</dbReference>
<dbReference type="InterPro" id="IPR036770">
    <property type="entry name" value="Ankyrin_rpt-contain_sf"/>
</dbReference>
<evidence type="ECO:0000256" key="3">
    <source>
        <dbReference type="PROSITE-ProRule" id="PRU00023"/>
    </source>
</evidence>
<dbReference type="AlphaFoldDB" id="V9EYM5"/>
<accession>V9EYM5</accession>
<feature type="repeat" description="ANK" evidence="3">
    <location>
        <begin position="343"/>
        <end position="365"/>
    </location>
</feature>
<keyword evidence="5" id="KW-1185">Reference proteome</keyword>
<dbReference type="SMART" id="SM00248">
    <property type="entry name" value="ANK"/>
    <property type="match status" value="8"/>
</dbReference>
<sequence>MMLEIAENLERLTVPGVGMKAQLGTTHSIVEIAMADAPTQTNLRPNEHLSMEQVHGAWLAAGARGDAQAMARLRAQHPQWLDLKMPVASDTTISTPRFCSWDYFHLHTIGASALLTAAWDGCVDIIELLLSAGQDPDTSDNGGLTAMMVAILRFNVVVMRCIFRNGEAIRRNLVVDCREEENQLLQHILAVVELLLRFGADVNARNQEGYSALHYAGNGDALDVAIYLLDNGADIDAQDQNGKTPLHHSIREGSLLVSNLLVSRGAQVDIKDVDGVTPLTLAIQQRSMNMLQIILNEHYLVATTERRDFAASVMLCAVENEVDEAVRLIIEGGYSSVMISNSDGETPLHFAIVKRNSQLMEFLMRQDHADGIVTAITKRGDSPAHYAARYGAVRELETLLHRLVIMFGDLQTLNVENNPLNATNNEGSTCLYLAGLGRVNSIDHHKERDAIAQLLLQHGARLFRRDTIVIRSRSGLSEQILLHDQARRGVATWVREIIERNNENTADDDDADGLDVRSSNVLLTELCAEWVATVVSLSSHSSAIAKECHPNWPDLAAVLHIVISAGYALEFMPLLLELPLLRSGLAAVLHRLERFSSFPRVHVLLLQLHTELSGALVEITGD</sequence>
<evidence type="ECO:0000256" key="1">
    <source>
        <dbReference type="ARBA" id="ARBA00022737"/>
    </source>
</evidence>
<dbReference type="EMBL" id="ANIZ01001860">
    <property type="protein sequence ID" value="ETI44360.1"/>
    <property type="molecule type" value="Genomic_DNA"/>
</dbReference>
<proteinExistence type="predicted"/>
<feature type="repeat" description="ANK" evidence="3">
    <location>
        <begin position="241"/>
        <end position="273"/>
    </location>
</feature>